<comment type="similarity">
    <text evidence="3">Belongs to the FliP/MopC/SpaP family.</text>
</comment>
<keyword evidence="13" id="KW-1006">Bacterial flagellum protein export</keyword>
<keyword evidence="8" id="KW-1005">Bacterial flagellum biogenesis</keyword>
<keyword evidence="15" id="KW-0732">Signal</keyword>
<evidence type="ECO:0000256" key="4">
    <source>
        <dbReference type="ARBA" id="ARBA00021714"/>
    </source>
</evidence>
<feature type="transmembrane region" description="Helical" evidence="14">
    <location>
        <begin position="50"/>
        <end position="73"/>
    </location>
</feature>
<dbReference type="InterPro" id="IPR005837">
    <property type="entry name" value="FliP"/>
</dbReference>
<evidence type="ECO:0000256" key="10">
    <source>
        <dbReference type="ARBA" id="ARBA00022989"/>
    </source>
</evidence>
<dbReference type="EMBL" id="CP045273">
    <property type="protein sequence ID" value="QJX80580.1"/>
    <property type="molecule type" value="Genomic_DNA"/>
</dbReference>
<feature type="transmembrane region" description="Helical" evidence="14">
    <location>
        <begin position="94"/>
        <end position="111"/>
    </location>
</feature>
<evidence type="ECO:0000256" key="15">
    <source>
        <dbReference type="SAM" id="SignalP"/>
    </source>
</evidence>
<accession>A0A6M6E195</accession>
<gene>
    <name evidence="16" type="ORF">FDZ14_31310</name>
</gene>
<dbReference type="Proteomes" id="UP000501076">
    <property type="component" value="Plasmid pFDU301A"/>
</dbReference>
<keyword evidence="10 14" id="KW-1133">Transmembrane helix</keyword>
<evidence type="ECO:0000256" key="6">
    <source>
        <dbReference type="ARBA" id="ARBA00022475"/>
    </source>
</evidence>
<feature type="transmembrane region" description="Helical" evidence="14">
    <location>
        <begin position="192"/>
        <end position="217"/>
    </location>
</feature>
<keyword evidence="16" id="KW-0966">Cell projection</keyword>
<dbReference type="RefSeq" id="WP_171778575.1">
    <property type="nucleotide sequence ID" value="NZ_CP045273.1"/>
</dbReference>
<evidence type="ECO:0000256" key="9">
    <source>
        <dbReference type="ARBA" id="ARBA00022927"/>
    </source>
</evidence>
<keyword evidence="16" id="KW-0969">Cilium</keyword>
<evidence type="ECO:0000256" key="2">
    <source>
        <dbReference type="ARBA" id="ARBA00004651"/>
    </source>
</evidence>
<dbReference type="Pfam" id="PF00813">
    <property type="entry name" value="FliP"/>
    <property type="match status" value="1"/>
</dbReference>
<evidence type="ECO:0000256" key="1">
    <source>
        <dbReference type="ARBA" id="ARBA00004117"/>
    </source>
</evidence>
<feature type="chain" id="PRO_5026962631" description="Flagellar biosynthetic protein FliP" evidence="15">
    <location>
        <begin position="27"/>
        <end position="250"/>
    </location>
</feature>
<keyword evidence="16" id="KW-0614">Plasmid</keyword>
<name>A0A6M6E195_PRIMG</name>
<organism evidence="16 17">
    <name type="scientific">Priestia megaterium</name>
    <name type="common">Bacillus megaterium</name>
    <dbReference type="NCBI Taxonomy" id="1404"/>
    <lineage>
        <taxon>Bacteria</taxon>
        <taxon>Bacillati</taxon>
        <taxon>Bacillota</taxon>
        <taxon>Bacilli</taxon>
        <taxon>Bacillales</taxon>
        <taxon>Bacillaceae</taxon>
        <taxon>Priestia</taxon>
    </lineage>
</organism>
<evidence type="ECO:0000256" key="14">
    <source>
        <dbReference type="SAM" id="Phobius"/>
    </source>
</evidence>
<keyword evidence="6" id="KW-1003">Cell membrane</keyword>
<geneLocation type="plasmid" evidence="17">
    <name>pfdu301a</name>
</geneLocation>
<feature type="signal peptide" evidence="15">
    <location>
        <begin position="1"/>
        <end position="26"/>
    </location>
</feature>
<evidence type="ECO:0000256" key="5">
    <source>
        <dbReference type="ARBA" id="ARBA00022448"/>
    </source>
</evidence>
<proteinExistence type="inferred from homology"/>
<comment type="subcellular location">
    <subcellularLocation>
        <location evidence="1">Bacterial flagellum basal body</location>
    </subcellularLocation>
    <subcellularLocation>
        <location evidence="2">Cell membrane</location>
        <topology evidence="2">Multi-pass membrane protein</topology>
    </subcellularLocation>
</comment>
<dbReference type="GO" id="GO:0009306">
    <property type="term" value="P:protein secretion"/>
    <property type="evidence" value="ECO:0007669"/>
    <property type="project" value="InterPro"/>
</dbReference>
<evidence type="ECO:0000256" key="7">
    <source>
        <dbReference type="ARBA" id="ARBA00022692"/>
    </source>
</evidence>
<evidence type="ECO:0000313" key="17">
    <source>
        <dbReference type="Proteomes" id="UP000501076"/>
    </source>
</evidence>
<feature type="transmembrane region" description="Helical" evidence="14">
    <location>
        <begin position="229"/>
        <end position="248"/>
    </location>
</feature>
<dbReference type="InterPro" id="IPR005838">
    <property type="entry name" value="T3SS_IM_P"/>
</dbReference>
<keyword evidence="16" id="KW-0282">Flagellum</keyword>
<sequence>MKNKILFSLLSTFLFSILFINAPAFAAETTDPLINLQVGQSGDLSSSVEIFAIITLLSFLPAIVITMTCYVKIVIVLSLTRQALGVMTAPPNQVITGLALIVTMFVMAPVAQDIYQDAYLPYKDGKASFEHTVEVAEKPLKKFMVDNADESHIKMAAKLADVKIDKKEDVPFLVATLANIITQTQDALGMGVLIMAAFVVIDMIVAAVLMLLGMIMLPPNLISLPIKIITFLAAGGYQLIIEILVQGIKV</sequence>
<dbReference type="GO" id="GO:0005886">
    <property type="term" value="C:plasma membrane"/>
    <property type="evidence" value="ECO:0007669"/>
    <property type="project" value="UniProtKB-SubCell"/>
</dbReference>
<dbReference type="GO" id="GO:0009425">
    <property type="term" value="C:bacterial-type flagellum basal body"/>
    <property type="evidence" value="ECO:0007669"/>
    <property type="project" value="UniProtKB-SubCell"/>
</dbReference>
<evidence type="ECO:0000256" key="8">
    <source>
        <dbReference type="ARBA" id="ARBA00022795"/>
    </source>
</evidence>
<dbReference type="PRINTS" id="PR00951">
    <property type="entry name" value="FLGBIOSNFLIP"/>
</dbReference>
<evidence type="ECO:0000256" key="12">
    <source>
        <dbReference type="ARBA" id="ARBA00023143"/>
    </source>
</evidence>
<evidence type="ECO:0000256" key="3">
    <source>
        <dbReference type="ARBA" id="ARBA00006257"/>
    </source>
</evidence>
<keyword evidence="11 14" id="KW-0472">Membrane</keyword>
<keyword evidence="7 14" id="KW-0812">Transmembrane</keyword>
<keyword evidence="12" id="KW-0975">Bacterial flagellum</keyword>
<evidence type="ECO:0000256" key="13">
    <source>
        <dbReference type="ARBA" id="ARBA00023225"/>
    </source>
</evidence>
<evidence type="ECO:0000313" key="16">
    <source>
        <dbReference type="EMBL" id="QJX80580.1"/>
    </source>
</evidence>
<evidence type="ECO:0000256" key="11">
    <source>
        <dbReference type="ARBA" id="ARBA00023136"/>
    </source>
</evidence>
<dbReference type="PANTHER" id="PTHR30587">
    <property type="entry name" value="FLAGELLAR BIOSYNTHETIC PROTEIN FLIP"/>
    <property type="match status" value="1"/>
</dbReference>
<dbReference type="AlphaFoldDB" id="A0A6M6E195"/>
<protein>
    <recommendedName>
        <fullName evidence="4">Flagellar biosynthetic protein FliP</fullName>
    </recommendedName>
</protein>
<dbReference type="PANTHER" id="PTHR30587:SF0">
    <property type="entry name" value="FLAGELLAR BIOSYNTHETIC PROTEIN FLIP"/>
    <property type="match status" value="1"/>
</dbReference>
<keyword evidence="9" id="KW-0653">Protein transport</keyword>
<dbReference type="GO" id="GO:0044781">
    <property type="term" value="P:bacterial-type flagellum organization"/>
    <property type="evidence" value="ECO:0007669"/>
    <property type="project" value="UniProtKB-KW"/>
</dbReference>
<reference evidence="16 17" key="1">
    <citation type="submission" date="2019-10" db="EMBL/GenBank/DDBJ databases">
        <title>Complete genome sequences for adaption low water activity.</title>
        <authorList>
            <person name="Zhao L."/>
            <person name="Zhong J."/>
        </authorList>
    </citation>
    <scope>NUCLEOTIDE SEQUENCE [LARGE SCALE GENOMIC DNA]</scope>
    <source>
        <strain evidence="16 17">FDU301</strain>
        <plasmid evidence="17">pfdu301a</plasmid>
    </source>
</reference>
<keyword evidence="5" id="KW-0813">Transport</keyword>
<dbReference type="PRINTS" id="PR01302">
    <property type="entry name" value="TYPE3IMPPROT"/>
</dbReference>